<dbReference type="Pfam" id="PF00169">
    <property type="entry name" value="PH"/>
    <property type="match status" value="1"/>
</dbReference>
<dbReference type="SMR" id="O76765"/>
<dbReference type="GO" id="GO:0031269">
    <property type="term" value="P:pseudopodium assembly"/>
    <property type="evidence" value="ECO:0000315"/>
    <property type="project" value="dictyBase"/>
</dbReference>
<proteinExistence type="predicted"/>
<dbReference type="EMBL" id="AF080677">
    <property type="protein sequence ID" value="AAC29444.1"/>
    <property type="molecule type" value="Genomic_DNA"/>
</dbReference>
<dbReference type="CDD" id="cd00821">
    <property type="entry name" value="PH"/>
    <property type="match status" value="1"/>
</dbReference>
<feature type="domain" description="PH" evidence="1">
    <location>
        <begin position="21"/>
        <end position="124"/>
    </location>
</feature>
<dbReference type="STRING" id="44689.O76765"/>
<reference evidence="2" key="1">
    <citation type="submission" date="1998-07" db="EMBL/GenBank/DDBJ databases">
        <title>Dictyostelium discoideum developmental gene phdA.</title>
        <authorList>
            <person name="Iranfar N."/>
            <person name="Loomis W.F."/>
        </authorList>
    </citation>
    <scope>NUCLEOTIDE SEQUENCE</scope>
    <source>
        <strain evidence="2">AX4</strain>
    </source>
</reference>
<dbReference type="RefSeq" id="XP_637977.1">
    <property type="nucleotide sequence ID" value="XM_632885.1"/>
</dbReference>
<sequence length="284" mass="32978">MRLERDELLLQALNYKSIKDKVIYSTVMKKAGGNKKGFLSRLFVLYKGFVIYYKTKTLLTSPEKPQGYIDLRECDPSKVKTILDDTDMTFQIVHRAGRTFLIKGEEPKPFRRFFEICKCVALKLTQITFTLPVEKQTLLNQILDCNMSKEDFKHNIELFLKDGFVFNVNLISQERTEEVKTLVKYILDLRKEEIAAQSRIAKITIESGGKKNLSMGAPPPTHAATPDLMVTLVIPPENEPIPEIIKIQNELHKIRLDIEEHRMNIFNIQIRDHVEVLKQRYPEK</sequence>
<dbReference type="EMBL" id="AAFI02000082">
    <property type="protein sequence ID" value="EAL64457.1"/>
    <property type="molecule type" value="Genomic_DNA"/>
</dbReference>
<dbReference type="AlphaFoldDB" id="O76765"/>
<accession>O76765</accession>
<evidence type="ECO:0000313" key="2">
    <source>
        <dbReference type="EMBL" id="AAC29444.1"/>
    </source>
</evidence>
<dbReference type="eggNOG" id="ENOG502REM8">
    <property type="taxonomic scope" value="Eukaryota"/>
</dbReference>
<dbReference type="OMA" id="DMTFQIV"/>
<organism evidence="2">
    <name type="scientific">Dictyostelium discoideum</name>
    <name type="common">Social amoeba</name>
    <dbReference type="NCBI Taxonomy" id="44689"/>
    <lineage>
        <taxon>Eukaryota</taxon>
        <taxon>Amoebozoa</taxon>
        <taxon>Evosea</taxon>
        <taxon>Eumycetozoa</taxon>
        <taxon>Dictyostelia</taxon>
        <taxon>Dictyosteliales</taxon>
        <taxon>Dictyosteliaceae</taxon>
        <taxon>Dictyostelium</taxon>
    </lineage>
</organism>
<keyword evidence="4" id="KW-1185">Reference proteome</keyword>
<dbReference type="GO" id="GO:0030041">
    <property type="term" value="P:actin filament polymerization"/>
    <property type="evidence" value="ECO:0000315"/>
    <property type="project" value="dictyBase"/>
</dbReference>
<dbReference type="GO" id="GO:0000281">
    <property type="term" value="P:mitotic cytokinesis"/>
    <property type="evidence" value="ECO:0000315"/>
    <property type="project" value="dictyBase"/>
</dbReference>
<dbReference type="KEGG" id="ddi:DDB_G0285845"/>
<evidence type="ECO:0000313" key="3">
    <source>
        <dbReference type="EMBL" id="EAL64457.1"/>
    </source>
</evidence>
<dbReference type="FunFam" id="2.30.29.30:FF:000613">
    <property type="entry name" value="TBC (Tre-2/Bub2/Cdc16) domain family"/>
    <property type="match status" value="1"/>
</dbReference>
<dbReference type="GO" id="GO:0031252">
    <property type="term" value="C:cell leading edge"/>
    <property type="evidence" value="ECO:0000314"/>
    <property type="project" value="dictyBase"/>
</dbReference>
<reference evidence="3 4" key="2">
    <citation type="journal article" date="2005" name="Nature">
        <title>The genome of the social amoeba Dictyostelium discoideum.</title>
        <authorList>
            <consortium name="The Dictyostelium discoideum Sequencing Consortium"/>
            <person name="Eichinger L."/>
            <person name="Pachebat J.A."/>
            <person name="Glockner G."/>
            <person name="Rajandream M.A."/>
            <person name="Sucgang R."/>
            <person name="Berriman M."/>
            <person name="Song J."/>
            <person name="Olsen R."/>
            <person name="Szafranski K."/>
            <person name="Xu Q."/>
            <person name="Tunggal B."/>
            <person name="Kummerfeld S."/>
            <person name="Madera M."/>
            <person name="Konfortov B.A."/>
            <person name="Rivero F."/>
            <person name="Bankier A.T."/>
            <person name="Lehmann R."/>
            <person name="Hamlin N."/>
            <person name="Davies R."/>
            <person name="Gaudet P."/>
            <person name="Fey P."/>
            <person name="Pilcher K."/>
            <person name="Chen G."/>
            <person name="Saunders D."/>
            <person name="Sodergren E."/>
            <person name="Davis P."/>
            <person name="Kerhornou A."/>
            <person name="Nie X."/>
            <person name="Hall N."/>
            <person name="Anjard C."/>
            <person name="Hemphill L."/>
            <person name="Bason N."/>
            <person name="Farbrother P."/>
            <person name="Desany B."/>
            <person name="Just E."/>
            <person name="Morio T."/>
            <person name="Rost R."/>
            <person name="Churcher C."/>
            <person name="Cooper J."/>
            <person name="Haydock S."/>
            <person name="van Driessche N."/>
            <person name="Cronin A."/>
            <person name="Goodhead I."/>
            <person name="Muzny D."/>
            <person name="Mourier T."/>
            <person name="Pain A."/>
            <person name="Lu M."/>
            <person name="Harper D."/>
            <person name="Lindsay R."/>
            <person name="Hauser H."/>
            <person name="James K."/>
            <person name="Quiles M."/>
            <person name="Madan Babu M."/>
            <person name="Saito T."/>
            <person name="Buchrieser C."/>
            <person name="Wardroper A."/>
            <person name="Felder M."/>
            <person name="Thangavelu M."/>
            <person name="Johnson D."/>
            <person name="Knights A."/>
            <person name="Loulseged H."/>
            <person name="Mungall K."/>
            <person name="Oliver K."/>
            <person name="Price C."/>
            <person name="Quail M.A."/>
            <person name="Urushihara H."/>
            <person name="Hernandez J."/>
            <person name="Rabbinowitsch E."/>
            <person name="Steffen D."/>
            <person name="Sanders M."/>
            <person name="Ma J."/>
            <person name="Kohara Y."/>
            <person name="Sharp S."/>
            <person name="Simmonds M."/>
            <person name="Spiegler S."/>
            <person name="Tivey A."/>
            <person name="Sugano S."/>
            <person name="White B."/>
            <person name="Walker D."/>
            <person name="Woodward J."/>
            <person name="Winckler T."/>
            <person name="Tanaka Y."/>
            <person name="Shaulsky G."/>
            <person name="Schleicher M."/>
            <person name="Weinstock G."/>
            <person name="Rosenthal A."/>
            <person name="Cox E.C."/>
            <person name="Chisholm R.L."/>
            <person name="Gibbs R."/>
            <person name="Loomis W.F."/>
            <person name="Platzer M."/>
            <person name="Kay R.R."/>
            <person name="Williams J."/>
            <person name="Dear P.H."/>
            <person name="Noegel A.A."/>
            <person name="Barrell B."/>
            <person name="Kuspa A."/>
        </authorList>
    </citation>
    <scope>NUCLEOTIDE SEQUENCE [LARGE SCALE GENOMIC DNA]</scope>
    <source>
        <strain evidence="3 4">AX4</strain>
    </source>
</reference>
<reference evidence="3" key="3">
    <citation type="submission" date="2009-08" db="EMBL/GenBank/DDBJ databases">
        <authorList>
            <consortium name="The Dictyostelium discoideum Sequencing Consortium"/>
            <person name="Eichinger L."/>
            <person name="Pachebat J.A."/>
            <person name="Gloeckner G."/>
            <person name="Rajandream M.-A."/>
            <person name="Sucgang R."/>
            <person name="Song J."/>
            <person name="Cox E.C."/>
            <person name="Tunggal B."/>
            <person name="Szafranski K."/>
            <person name="Konfortov B.A."/>
            <person name="Farbrother P."/>
            <person name="Bankier A.T."/>
            <person name="Lehmann R."/>
            <person name="Hamlin N."/>
            <person name="Xu Q."/>
            <person name="Davies R."/>
            <person name="Gaudet P."/>
            <person name="Fey P."/>
            <person name="Pilcher K."/>
            <person name="Chen G."/>
            <person name="Saunders D."/>
            <person name="Sodergren E."/>
            <person name="Davis P."/>
            <person name="Nie X."/>
            <person name="Kerhornou A."/>
            <person name="Hemphill L."/>
            <person name="Bason N."/>
            <person name="Berriman M."/>
            <person name="Desany B."/>
            <person name="Churcher C."/>
            <person name="Cooper J."/>
            <person name="van Driessche N."/>
            <person name="Cronin A."/>
            <person name="Goodhead I."/>
            <person name="Muzny D."/>
            <person name="Hall N."/>
            <person name="Harper D."/>
            <person name="Lindsay R."/>
            <person name="Hauser H."/>
            <person name="James K."/>
            <person name="Quiles M."/>
            <person name="Buchrieser C."/>
            <person name="Wardroper A."/>
            <person name="Thangavelu M."/>
            <person name="Johnson D."/>
            <person name="Knights A."/>
            <person name="Loulseged H."/>
            <person name="Mungall K."/>
            <person name="Price C."/>
            <person name="Ma J."/>
            <person name="Quail M."/>
            <person name="Hernandez J."/>
            <person name="Rabbinowitsch E."/>
            <person name="Steffen D."/>
            <person name="Sanders M."/>
            <person name="Weinstock G."/>
            <person name="Sharp S."/>
            <person name="Just E."/>
            <person name="Shaulsky G."/>
            <person name="Simmonds M."/>
            <person name="Tivey A."/>
            <person name="White B."/>
            <person name="Walker D."/>
            <person name="Woodward J."/>
            <person name="Winckler T."/>
            <person name="Schleicher M."/>
            <person name="Rosenthal A."/>
            <person name="Rivero F."/>
            <person name="Chisholm R.L."/>
            <person name="Gibbs R."/>
            <person name="Loomis W.F."/>
            <person name="Platzer M."/>
            <person name="Kay R.R."/>
            <person name="Williams J."/>
            <person name="Dear P.H."/>
            <person name="Noegel A.A."/>
            <person name="Barrell B."/>
            <person name="Kuspa A."/>
        </authorList>
    </citation>
    <scope>NUCLEOTIDE SEQUENCE</scope>
    <source>
        <strain evidence="3">AX4</strain>
    </source>
</reference>
<dbReference type="GeneID" id="8625329"/>
<dbReference type="SUPFAM" id="SSF50729">
    <property type="entry name" value="PH domain-like"/>
    <property type="match status" value="1"/>
</dbReference>
<dbReference type="GO" id="GO:0005829">
    <property type="term" value="C:cytosol"/>
    <property type="evidence" value="ECO:0000314"/>
    <property type="project" value="dictyBase"/>
</dbReference>
<evidence type="ECO:0000259" key="1">
    <source>
        <dbReference type="SMART" id="SM00233"/>
    </source>
</evidence>
<dbReference type="Proteomes" id="UP000002195">
    <property type="component" value="Unassembled WGS sequence"/>
</dbReference>
<dbReference type="PaxDb" id="44689-DDB0191446"/>
<protein>
    <submittedName>
        <fullName evidence="2">Developmental protein PhdA</fullName>
    </submittedName>
    <submittedName>
        <fullName evidence="3">PH domain-containing protein</fullName>
    </submittedName>
</protein>
<accession>Q54ML3</accession>
<dbReference type="HOGENOM" id="CLU_981519_0_0_1"/>
<gene>
    <name evidence="2" type="primary">phdA</name>
    <name evidence="3" type="ORF">DDB_G0285845</name>
</gene>
<dbReference type="SMART" id="SM00233">
    <property type="entry name" value="PH"/>
    <property type="match status" value="1"/>
</dbReference>
<dbReference type="GO" id="GO:0005547">
    <property type="term" value="F:phosphatidylinositol-3,4,5-trisphosphate binding"/>
    <property type="evidence" value="ECO:0007005"/>
    <property type="project" value="dictyBase"/>
</dbReference>
<name>O76765_DICDI</name>
<dbReference type="VEuPathDB" id="AmoebaDB:DDB_G0285845"/>
<dbReference type="dictyBase" id="DDB_G0285845">
    <property type="gene designation" value="phdA"/>
</dbReference>
<dbReference type="GO" id="GO:0007163">
    <property type="term" value="P:establishment or maintenance of cell polarity"/>
    <property type="evidence" value="ECO:0000315"/>
    <property type="project" value="dictyBase"/>
</dbReference>
<dbReference type="GO" id="GO:0005886">
    <property type="term" value="C:plasma membrane"/>
    <property type="evidence" value="ECO:0000314"/>
    <property type="project" value="dictyBase"/>
</dbReference>
<dbReference type="FunCoup" id="O76765">
    <property type="interactions" value="699"/>
</dbReference>
<dbReference type="InterPro" id="IPR011993">
    <property type="entry name" value="PH-like_dom_sf"/>
</dbReference>
<dbReference type="Gene3D" id="2.30.29.30">
    <property type="entry name" value="Pleckstrin-homology domain (PH domain)/Phosphotyrosine-binding domain (PTB)"/>
    <property type="match status" value="1"/>
</dbReference>
<dbReference type="InterPro" id="IPR001849">
    <property type="entry name" value="PH_domain"/>
</dbReference>
<dbReference type="GO" id="GO:0031152">
    <property type="term" value="P:aggregation involved in sorocarp development"/>
    <property type="evidence" value="ECO:0000315"/>
    <property type="project" value="dictyBase"/>
</dbReference>
<dbReference type="GO" id="GO:0030587">
    <property type="term" value="P:sorocarp development"/>
    <property type="evidence" value="ECO:0000270"/>
    <property type="project" value="dictyBase"/>
</dbReference>
<evidence type="ECO:0000313" key="4">
    <source>
        <dbReference type="Proteomes" id="UP000002195"/>
    </source>
</evidence>